<dbReference type="Pfam" id="PF00004">
    <property type="entry name" value="AAA"/>
    <property type="match status" value="1"/>
</dbReference>
<keyword evidence="2" id="KW-0547">Nucleotide-binding</keyword>
<evidence type="ECO:0000313" key="7">
    <source>
        <dbReference type="Proteomes" id="UP001597347"/>
    </source>
</evidence>
<dbReference type="SMART" id="SM00382">
    <property type="entry name" value="AAA"/>
    <property type="match status" value="1"/>
</dbReference>
<evidence type="ECO:0000256" key="1">
    <source>
        <dbReference type="ARBA" id="ARBA00006914"/>
    </source>
</evidence>
<feature type="region of interest" description="Disordered" evidence="4">
    <location>
        <begin position="446"/>
        <end position="478"/>
    </location>
</feature>
<sequence>MDGDPELLAALKRIVDVANRYEEQQGPLTPLGERVRAHLGVDPITLPVVAEPVPQHRIVDLDLALTELGAGGALLGVRGGNRQHEEFAAMLANGWARYEPGAVDHALVPSGPHERRRVVAFGLRLLVFEGEPVAVLQRVANRQVGREQALVEVLAADGVGERLLAAARRLMHERSVLRGQVLTLVASGGFGEDGESVFVEREPVAEDDVVLAPGVLPTVRRHVLGIAEHRDALLGAGQHLKRGVLLYGPPGTGKTLTVRHLIGAAEGVTVVLLTGPAIRYIGEATDLARGLQPAMVVLEDIDLVAMDRGHFGPQPLLFAVLDALDGIDGDADVTFLMTTNRVDVLEEALAQRPGRVDLAVEIPRPDAAARRRLFALYAARLPLSPHAVERAADRAAGTTASFAKELMRRVVLAAAIEARPAEDADLATALDEMLAAGAELTRSLLGVEREESESEPAVRGAGWSADAPLPGRSARFDE</sequence>
<feature type="domain" description="AAA+ ATPase" evidence="5">
    <location>
        <begin position="240"/>
        <end position="366"/>
    </location>
</feature>
<dbReference type="InterPro" id="IPR027417">
    <property type="entry name" value="P-loop_NTPase"/>
</dbReference>
<dbReference type="PANTHER" id="PTHR23073">
    <property type="entry name" value="26S PROTEASOME REGULATORY SUBUNIT"/>
    <property type="match status" value="1"/>
</dbReference>
<evidence type="ECO:0000256" key="4">
    <source>
        <dbReference type="SAM" id="MobiDB-lite"/>
    </source>
</evidence>
<organism evidence="6 7">
    <name type="scientific">Amnibacterium endophyticum</name>
    <dbReference type="NCBI Taxonomy" id="2109337"/>
    <lineage>
        <taxon>Bacteria</taxon>
        <taxon>Bacillati</taxon>
        <taxon>Actinomycetota</taxon>
        <taxon>Actinomycetes</taxon>
        <taxon>Micrococcales</taxon>
        <taxon>Microbacteriaceae</taxon>
        <taxon>Amnibacterium</taxon>
    </lineage>
</organism>
<dbReference type="CDD" id="cd19481">
    <property type="entry name" value="RecA-like_protease"/>
    <property type="match status" value="1"/>
</dbReference>
<dbReference type="InterPro" id="IPR003593">
    <property type="entry name" value="AAA+_ATPase"/>
</dbReference>
<evidence type="ECO:0000256" key="2">
    <source>
        <dbReference type="ARBA" id="ARBA00022741"/>
    </source>
</evidence>
<evidence type="ECO:0000259" key="5">
    <source>
        <dbReference type="SMART" id="SM00382"/>
    </source>
</evidence>
<evidence type="ECO:0000256" key="3">
    <source>
        <dbReference type="ARBA" id="ARBA00022840"/>
    </source>
</evidence>
<name>A0ABW4LHE2_9MICO</name>
<dbReference type="Proteomes" id="UP001597347">
    <property type="component" value="Unassembled WGS sequence"/>
</dbReference>
<keyword evidence="3" id="KW-0067">ATP-binding</keyword>
<comment type="caution">
    <text evidence="6">The sequence shown here is derived from an EMBL/GenBank/DDBJ whole genome shotgun (WGS) entry which is preliminary data.</text>
</comment>
<dbReference type="Gene3D" id="3.40.50.300">
    <property type="entry name" value="P-loop containing nucleotide triphosphate hydrolases"/>
    <property type="match status" value="1"/>
</dbReference>
<dbReference type="RefSeq" id="WP_377935810.1">
    <property type="nucleotide sequence ID" value="NZ_JBHUEA010000023.1"/>
</dbReference>
<dbReference type="InterPro" id="IPR003959">
    <property type="entry name" value="ATPase_AAA_core"/>
</dbReference>
<protein>
    <submittedName>
        <fullName evidence="6">AAA family ATPase</fullName>
    </submittedName>
</protein>
<reference evidence="7" key="1">
    <citation type="journal article" date="2019" name="Int. J. Syst. Evol. Microbiol.">
        <title>The Global Catalogue of Microorganisms (GCM) 10K type strain sequencing project: providing services to taxonomists for standard genome sequencing and annotation.</title>
        <authorList>
            <consortium name="The Broad Institute Genomics Platform"/>
            <consortium name="The Broad Institute Genome Sequencing Center for Infectious Disease"/>
            <person name="Wu L."/>
            <person name="Ma J."/>
        </authorList>
    </citation>
    <scope>NUCLEOTIDE SEQUENCE [LARGE SCALE GENOMIC DNA]</scope>
    <source>
        <strain evidence="7">CGMCC 1.12471</strain>
    </source>
</reference>
<dbReference type="SUPFAM" id="SSF52540">
    <property type="entry name" value="P-loop containing nucleoside triphosphate hydrolases"/>
    <property type="match status" value="1"/>
</dbReference>
<comment type="similarity">
    <text evidence="1">Belongs to the AAA ATPase family.</text>
</comment>
<dbReference type="InterPro" id="IPR050221">
    <property type="entry name" value="26S_Proteasome_ATPase"/>
</dbReference>
<keyword evidence="7" id="KW-1185">Reference proteome</keyword>
<dbReference type="EMBL" id="JBHUEA010000023">
    <property type="protein sequence ID" value="MFD1722584.1"/>
    <property type="molecule type" value="Genomic_DNA"/>
</dbReference>
<evidence type="ECO:0000313" key="6">
    <source>
        <dbReference type="EMBL" id="MFD1722584.1"/>
    </source>
</evidence>
<proteinExistence type="inferred from homology"/>
<gene>
    <name evidence="6" type="ORF">ACFSBI_13595</name>
</gene>
<accession>A0ABW4LHE2</accession>